<feature type="compositionally biased region" description="Polar residues" evidence="1">
    <location>
        <begin position="15"/>
        <end position="25"/>
    </location>
</feature>
<proteinExistence type="predicted"/>
<dbReference type="EMBL" id="CAJOBC010000060">
    <property type="protein sequence ID" value="CAF3528462.1"/>
    <property type="molecule type" value="Genomic_DNA"/>
</dbReference>
<protein>
    <submittedName>
        <fullName evidence="2">Uncharacterized protein</fullName>
    </submittedName>
</protein>
<dbReference type="AlphaFoldDB" id="A0A813PE85"/>
<feature type="region of interest" description="Disordered" evidence="1">
    <location>
        <begin position="1"/>
        <end position="25"/>
    </location>
</feature>
<feature type="compositionally biased region" description="Basic and acidic residues" evidence="1">
    <location>
        <begin position="1"/>
        <end position="13"/>
    </location>
</feature>
<dbReference type="Proteomes" id="UP000681722">
    <property type="component" value="Unassembled WGS sequence"/>
</dbReference>
<comment type="caution">
    <text evidence="2">The sequence shown here is derived from an EMBL/GenBank/DDBJ whole genome shotgun (WGS) entry which is preliminary data.</text>
</comment>
<evidence type="ECO:0000313" key="2">
    <source>
        <dbReference type="EMBL" id="CAF0749193.1"/>
    </source>
</evidence>
<organism evidence="2 4">
    <name type="scientific">Didymodactylos carnosus</name>
    <dbReference type="NCBI Taxonomy" id="1234261"/>
    <lineage>
        <taxon>Eukaryota</taxon>
        <taxon>Metazoa</taxon>
        <taxon>Spiralia</taxon>
        <taxon>Gnathifera</taxon>
        <taxon>Rotifera</taxon>
        <taxon>Eurotatoria</taxon>
        <taxon>Bdelloidea</taxon>
        <taxon>Philodinida</taxon>
        <taxon>Philodinidae</taxon>
        <taxon>Didymodactylos</taxon>
    </lineage>
</organism>
<dbReference type="Proteomes" id="UP000663829">
    <property type="component" value="Unassembled WGS sequence"/>
</dbReference>
<dbReference type="InterPro" id="IPR036322">
    <property type="entry name" value="WD40_repeat_dom_sf"/>
</dbReference>
<gene>
    <name evidence="2" type="ORF">GPM918_LOCUS725</name>
    <name evidence="3" type="ORF">SRO942_LOCUS726</name>
</gene>
<name>A0A813PE85_9BILA</name>
<evidence type="ECO:0000313" key="4">
    <source>
        <dbReference type="Proteomes" id="UP000663829"/>
    </source>
</evidence>
<accession>A0A813PE85</accession>
<reference evidence="2" key="1">
    <citation type="submission" date="2021-02" db="EMBL/GenBank/DDBJ databases">
        <authorList>
            <person name="Nowell W R."/>
        </authorList>
    </citation>
    <scope>NUCLEOTIDE SEQUENCE</scope>
</reference>
<dbReference type="EMBL" id="CAJNOQ010000060">
    <property type="protein sequence ID" value="CAF0749193.1"/>
    <property type="molecule type" value="Genomic_DNA"/>
</dbReference>
<sequence>MSQRSDSRLRASSEDPLSSRTRSLTKQWSAPTLEKLTVNKITKELDPVRLENLSNRINYLIECLSSYSNDESNAVTSTAYHTLEKWYTDMADDLRKTYTKKHAEIDRLNEKLNEDFQTDLISYKTSLQNIQDRIPKLSNTNLNTIEQQVDSLQNQIDNFKKGPSVTVKTNLIPSVDDLVCVSLRLNKKPSEEYLIESEPTIIDNISSGTIMGSSDTHLLLISDDGELAIFDLYGKRQNVIWKTLVEQYYSIYEPNSTYRWEVDHPTDITWSSYLGSFLISSKTGLFTFDIDTTIKITEKISLPSYSLEQITCYCNHLFLCYSTETSQIIEKRQLPWQMEQRKCWYKKKFLSSNDDWIKSIETNGKYFAMSIRNVEREWRVEIHLMNMELIEVILCTNIQRCCALTSDQSDGFLAFELNGINCISIKKDGNQLKMFKKKIKSVVYLVKEWSELTLIIVLL</sequence>
<evidence type="ECO:0000313" key="3">
    <source>
        <dbReference type="EMBL" id="CAF3528462.1"/>
    </source>
</evidence>
<dbReference type="SUPFAM" id="SSF50978">
    <property type="entry name" value="WD40 repeat-like"/>
    <property type="match status" value="1"/>
</dbReference>
<keyword evidence="4" id="KW-1185">Reference proteome</keyword>
<evidence type="ECO:0000256" key="1">
    <source>
        <dbReference type="SAM" id="MobiDB-lite"/>
    </source>
</evidence>